<dbReference type="GeneID" id="90002522"/>
<protein>
    <submittedName>
        <fullName evidence="1">Uncharacterized protein</fullName>
    </submittedName>
</protein>
<sequence length="123" mass="14217">MDVGETFVNLQVFRVLRNEIKGNGDTESEVVAFHAVRKEMVVGQCATIRIMHQVVTEREKAGGFVEALAREQNTIVEEAKDIDERVKEFGEGAGQRFEREKEKIRRLFQEEKLKMVQDAEKMF</sequence>
<evidence type="ECO:0000313" key="1">
    <source>
        <dbReference type="EMBL" id="KAK5938881.1"/>
    </source>
</evidence>
<keyword evidence="2" id="KW-1185">Reference proteome</keyword>
<gene>
    <name evidence="1" type="ORF">PMZ80_009073</name>
</gene>
<proteinExistence type="predicted"/>
<accession>A0ABR0RE19</accession>
<reference evidence="1 2" key="1">
    <citation type="journal article" date="2023" name="Res Sq">
        <title>Genomic and morphological characterization of Knufia obscura isolated from the Mars 2020 spacecraft assembly facility.</title>
        <authorList>
            <person name="Chander A.M."/>
            <person name="Teixeira M.M."/>
            <person name="Singh N.K."/>
            <person name="Williams M.P."/>
            <person name="Parker C.W."/>
            <person name="Leo P."/>
            <person name="Stajich J.E."/>
            <person name="Torok T."/>
            <person name="Tighe S."/>
            <person name="Mason C.E."/>
            <person name="Venkateswaran K."/>
        </authorList>
    </citation>
    <scope>NUCLEOTIDE SEQUENCE [LARGE SCALE GENOMIC DNA]</scope>
    <source>
        <strain evidence="1 2">CCFEE 5817</strain>
    </source>
</reference>
<organism evidence="1 2">
    <name type="scientific">Knufia obscura</name>
    <dbReference type="NCBI Taxonomy" id="1635080"/>
    <lineage>
        <taxon>Eukaryota</taxon>
        <taxon>Fungi</taxon>
        <taxon>Dikarya</taxon>
        <taxon>Ascomycota</taxon>
        <taxon>Pezizomycotina</taxon>
        <taxon>Eurotiomycetes</taxon>
        <taxon>Chaetothyriomycetidae</taxon>
        <taxon>Chaetothyriales</taxon>
        <taxon>Trichomeriaceae</taxon>
        <taxon>Knufia</taxon>
    </lineage>
</organism>
<evidence type="ECO:0000313" key="2">
    <source>
        <dbReference type="Proteomes" id="UP001334248"/>
    </source>
</evidence>
<dbReference type="EMBL" id="JAVHJV010000012">
    <property type="protein sequence ID" value="KAK5938881.1"/>
    <property type="molecule type" value="Genomic_DNA"/>
</dbReference>
<dbReference type="Proteomes" id="UP001334248">
    <property type="component" value="Unassembled WGS sequence"/>
</dbReference>
<name>A0ABR0RE19_9EURO</name>
<comment type="caution">
    <text evidence="1">The sequence shown here is derived from an EMBL/GenBank/DDBJ whole genome shotgun (WGS) entry which is preliminary data.</text>
</comment>
<dbReference type="RefSeq" id="XP_064726971.1">
    <property type="nucleotide sequence ID" value="XM_064877469.1"/>
</dbReference>